<protein>
    <submittedName>
        <fullName evidence="1">Uncharacterized protein</fullName>
    </submittedName>
</protein>
<evidence type="ECO:0000313" key="2">
    <source>
        <dbReference type="Proteomes" id="UP001065174"/>
    </source>
</evidence>
<gene>
    <name evidence="1" type="ORF">N6H18_02760</name>
</gene>
<accession>A0ABY6CQU9</accession>
<dbReference type="EMBL" id="CP106679">
    <property type="protein sequence ID" value="UXP32877.1"/>
    <property type="molecule type" value="Genomic_DNA"/>
</dbReference>
<name>A0ABY6CQU9_9BACT</name>
<keyword evidence="2" id="KW-1185">Reference proteome</keyword>
<evidence type="ECO:0000313" key="1">
    <source>
        <dbReference type="EMBL" id="UXP32877.1"/>
    </source>
</evidence>
<dbReference type="RefSeq" id="WP_262310309.1">
    <property type="nucleotide sequence ID" value="NZ_CP106679.1"/>
</dbReference>
<sequence length="195" mass="22462">MKLFKSIALALLLFLPAGVYLFLQGFGENKFEIPVYYQTGLDTLTTCGRIMVPQQYYVEPNVAIDSLIKRKTTLYDFGLLSDARFRSERNNLMSFLMKYMGEDRIQLVSLYAQDSIQRIEGYPMIQYIRAEASVITAFSSCQLISHITLSTEGILQQIPQLVLVDEQDRIRGYFNPSDLEDIDRLNTEVYILLNE</sequence>
<organism evidence="1 2">
    <name type="scientific">Reichenbachiella agarivorans</name>
    <dbReference type="NCBI Taxonomy" id="2979464"/>
    <lineage>
        <taxon>Bacteria</taxon>
        <taxon>Pseudomonadati</taxon>
        <taxon>Bacteroidota</taxon>
        <taxon>Cytophagia</taxon>
        <taxon>Cytophagales</taxon>
        <taxon>Reichenbachiellaceae</taxon>
        <taxon>Reichenbachiella</taxon>
    </lineage>
</organism>
<proteinExistence type="predicted"/>
<dbReference type="Proteomes" id="UP001065174">
    <property type="component" value="Chromosome"/>
</dbReference>
<reference evidence="1" key="1">
    <citation type="submission" date="2022-09" db="EMBL/GenBank/DDBJ databases">
        <title>Comparative genomics and taxonomic characterization of three novel marine species of genus Reichenbachiella exhibiting antioxidant and polysaccharide degradation activities.</title>
        <authorList>
            <person name="Muhammad N."/>
            <person name="Lee Y.-J."/>
            <person name="Ko J."/>
            <person name="Kim S.-G."/>
        </authorList>
    </citation>
    <scope>NUCLEOTIDE SEQUENCE</scope>
    <source>
        <strain evidence="1">BKB1-1</strain>
    </source>
</reference>